<protein>
    <submittedName>
        <fullName evidence="1">Uncharacterized protein</fullName>
    </submittedName>
</protein>
<dbReference type="EMBL" id="JAOQKE010000026">
    <property type="protein sequence ID" value="MCU6726482.1"/>
    <property type="molecule type" value="Genomic_DNA"/>
</dbReference>
<sequence>MSEDDFANLTLTPLMTSKMCRKDVIKEAIQIVKQEKQLTAEKTMAMLYTLADKFLSAGELNEIKEVLAMTRLGQMLYDDGVKKGMERGIERGREEEARQNAALTARLLEENRLDDLKRSTEDREFKEQLLKEFGIE</sequence>
<dbReference type="Proteomes" id="UP001652338">
    <property type="component" value="Unassembled WGS sequence"/>
</dbReference>
<comment type="caution">
    <text evidence="1">The sequence shown here is derived from an EMBL/GenBank/DDBJ whole genome shotgun (WGS) entry which is preliminary data.</text>
</comment>
<proteinExistence type="predicted"/>
<name>A0ABT2SPQ3_9FIRM</name>
<organism evidence="1 2">
    <name type="scientific">Muricoprocola aceti</name>
    <dbReference type="NCBI Taxonomy" id="2981772"/>
    <lineage>
        <taxon>Bacteria</taxon>
        <taxon>Bacillati</taxon>
        <taxon>Bacillota</taxon>
        <taxon>Clostridia</taxon>
        <taxon>Lachnospirales</taxon>
        <taxon>Lachnospiraceae</taxon>
        <taxon>Muricoprocola</taxon>
    </lineage>
</organism>
<gene>
    <name evidence="1" type="ORF">OCV47_14320</name>
</gene>
<evidence type="ECO:0000313" key="2">
    <source>
        <dbReference type="Proteomes" id="UP001652338"/>
    </source>
</evidence>
<reference evidence="1 2" key="1">
    <citation type="journal article" date="2021" name="ISME Commun">
        <title>Automated analysis of genomic sequences facilitates high-throughput and comprehensive description of bacteria.</title>
        <authorList>
            <person name="Hitch T.C.A."/>
        </authorList>
    </citation>
    <scope>NUCLEOTIDE SEQUENCE [LARGE SCALE GENOMIC DNA]</scope>
    <source>
        <strain evidence="1 2">Sanger_29</strain>
    </source>
</reference>
<accession>A0ABT2SPQ3</accession>
<keyword evidence="2" id="KW-1185">Reference proteome</keyword>
<evidence type="ECO:0000313" key="1">
    <source>
        <dbReference type="EMBL" id="MCU6726482.1"/>
    </source>
</evidence>
<dbReference type="RefSeq" id="WP_262655731.1">
    <property type="nucleotide sequence ID" value="NZ_JAOQKE010000026.1"/>
</dbReference>